<evidence type="ECO:0000256" key="3">
    <source>
        <dbReference type="ARBA" id="ARBA00022692"/>
    </source>
</evidence>
<feature type="transmembrane region" description="Helical" evidence="10">
    <location>
        <begin position="181"/>
        <end position="204"/>
    </location>
</feature>
<evidence type="ECO:0000256" key="10">
    <source>
        <dbReference type="SAM" id="Phobius"/>
    </source>
</evidence>
<dbReference type="Gene3D" id="1.20.1070.10">
    <property type="entry name" value="Rhodopsin 7-helix transmembrane proteins"/>
    <property type="match status" value="1"/>
</dbReference>
<evidence type="ECO:0000256" key="9">
    <source>
        <dbReference type="SAM" id="MobiDB-lite"/>
    </source>
</evidence>
<accession>A0A8J1TSJ6</accession>
<dbReference type="InterPro" id="IPR017452">
    <property type="entry name" value="GPCR_Rhodpsn_7TM"/>
</dbReference>
<dbReference type="SUPFAM" id="SSF81321">
    <property type="entry name" value="Family A G protein-coupled receptor-like"/>
    <property type="match status" value="1"/>
</dbReference>
<keyword evidence="4 10" id="KW-1133">Transmembrane helix</keyword>
<evidence type="ECO:0000256" key="8">
    <source>
        <dbReference type="ARBA" id="ARBA00023224"/>
    </source>
</evidence>
<dbReference type="PROSITE" id="PS50262">
    <property type="entry name" value="G_PROTEIN_RECEP_F1_2"/>
    <property type="match status" value="1"/>
</dbReference>
<dbReference type="InterPro" id="IPR000276">
    <property type="entry name" value="GPCR_Rhodpsn"/>
</dbReference>
<feature type="transmembrane region" description="Helical" evidence="10">
    <location>
        <begin position="228"/>
        <end position="253"/>
    </location>
</feature>
<feature type="region of interest" description="Disordered" evidence="9">
    <location>
        <begin position="330"/>
        <end position="351"/>
    </location>
</feature>
<keyword evidence="3 10" id="KW-0812">Transmembrane</keyword>
<keyword evidence="6 10" id="KW-0472">Membrane</keyword>
<feature type="transmembrane region" description="Helical" evidence="10">
    <location>
        <begin position="50"/>
        <end position="70"/>
    </location>
</feature>
<dbReference type="AlphaFoldDB" id="A0A8J1TSJ6"/>
<reference evidence="11" key="1">
    <citation type="submission" date="2022-03" db="EMBL/GenBank/DDBJ databases">
        <authorList>
            <person name="Martin C."/>
        </authorList>
    </citation>
    <scope>NUCLEOTIDE SEQUENCE</scope>
</reference>
<evidence type="ECO:0000256" key="5">
    <source>
        <dbReference type="ARBA" id="ARBA00023040"/>
    </source>
</evidence>
<keyword evidence="2" id="KW-1003">Cell membrane</keyword>
<dbReference type="PANTHER" id="PTHR24230:SF75">
    <property type="entry name" value="RELAXIN FAMILY PEPTIDE RECEPTOR 3"/>
    <property type="match status" value="1"/>
</dbReference>
<comment type="caution">
    <text evidence="11">The sequence shown here is derived from an EMBL/GenBank/DDBJ whole genome shotgun (WGS) entry which is preliminary data.</text>
</comment>
<keyword evidence="7" id="KW-0675">Receptor</keyword>
<dbReference type="GO" id="GO:0008528">
    <property type="term" value="F:G protein-coupled peptide receptor activity"/>
    <property type="evidence" value="ECO:0007669"/>
    <property type="project" value="TreeGrafter"/>
</dbReference>
<evidence type="ECO:0000313" key="12">
    <source>
        <dbReference type="Proteomes" id="UP000749559"/>
    </source>
</evidence>
<dbReference type="Pfam" id="PF00001">
    <property type="entry name" value="7tm_1"/>
    <property type="match status" value="1"/>
</dbReference>
<evidence type="ECO:0000256" key="2">
    <source>
        <dbReference type="ARBA" id="ARBA00022475"/>
    </source>
</evidence>
<organism evidence="11 12">
    <name type="scientific">Owenia fusiformis</name>
    <name type="common">Polychaete worm</name>
    <dbReference type="NCBI Taxonomy" id="6347"/>
    <lineage>
        <taxon>Eukaryota</taxon>
        <taxon>Metazoa</taxon>
        <taxon>Spiralia</taxon>
        <taxon>Lophotrochozoa</taxon>
        <taxon>Annelida</taxon>
        <taxon>Polychaeta</taxon>
        <taxon>Sedentaria</taxon>
        <taxon>Canalipalpata</taxon>
        <taxon>Sabellida</taxon>
        <taxon>Oweniida</taxon>
        <taxon>Oweniidae</taxon>
        <taxon>Owenia</taxon>
    </lineage>
</organism>
<dbReference type="PANTHER" id="PTHR24230">
    <property type="entry name" value="G-PROTEIN COUPLED RECEPTOR"/>
    <property type="match status" value="1"/>
</dbReference>
<name>A0A8J1TSJ6_OWEFU</name>
<proteinExistence type="predicted"/>
<dbReference type="Proteomes" id="UP000749559">
    <property type="component" value="Unassembled WGS sequence"/>
</dbReference>
<protein>
    <submittedName>
        <fullName evidence="11">Uncharacterized protein</fullName>
    </submittedName>
</protein>
<gene>
    <name evidence="11" type="ORF">OFUS_LOCUS15330</name>
</gene>
<evidence type="ECO:0000256" key="4">
    <source>
        <dbReference type="ARBA" id="ARBA00022989"/>
    </source>
</evidence>
<keyword evidence="5" id="KW-0297">G-protein coupled receptor</keyword>
<dbReference type="EMBL" id="CAIIXF020000007">
    <property type="protein sequence ID" value="CAH1790071.1"/>
    <property type="molecule type" value="Genomic_DNA"/>
</dbReference>
<evidence type="ECO:0000256" key="6">
    <source>
        <dbReference type="ARBA" id="ARBA00023136"/>
    </source>
</evidence>
<feature type="region of interest" description="Disordered" evidence="9">
    <location>
        <begin position="373"/>
        <end position="443"/>
    </location>
</feature>
<dbReference type="GO" id="GO:0007218">
    <property type="term" value="P:neuropeptide signaling pathway"/>
    <property type="evidence" value="ECO:0007669"/>
    <property type="project" value="TreeGrafter"/>
</dbReference>
<keyword evidence="12" id="KW-1185">Reference proteome</keyword>
<comment type="subcellular location">
    <subcellularLocation>
        <location evidence="1">Cell membrane</location>
        <topology evidence="1">Multi-pass membrane protein</topology>
    </subcellularLocation>
</comment>
<feature type="transmembrane region" description="Helical" evidence="10">
    <location>
        <begin position="142"/>
        <end position="160"/>
    </location>
</feature>
<feature type="compositionally biased region" description="Polar residues" evidence="9">
    <location>
        <begin position="430"/>
        <end position="441"/>
    </location>
</feature>
<dbReference type="GO" id="GO:0005886">
    <property type="term" value="C:plasma membrane"/>
    <property type="evidence" value="ECO:0007669"/>
    <property type="project" value="UniProtKB-SubCell"/>
</dbReference>
<keyword evidence="8" id="KW-0807">Transducer</keyword>
<evidence type="ECO:0000256" key="1">
    <source>
        <dbReference type="ARBA" id="ARBA00004651"/>
    </source>
</evidence>
<evidence type="ECO:0000256" key="7">
    <source>
        <dbReference type="ARBA" id="ARBA00023170"/>
    </source>
</evidence>
<feature type="transmembrane region" description="Helical" evidence="10">
    <location>
        <begin position="20"/>
        <end position="43"/>
    </location>
</feature>
<evidence type="ECO:0000313" key="11">
    <source>
        <dbReference type="EMBL" id="CAH1790071.1"/>
    </source>
</evidence>
<sequence>MDEWMSGWQKPGWEQDYQYAISIITVVLCFIGIFGNIALFCFAFSLRVRLYSFSIYLALLAAANILVVIMEGLDDFLEVLIPWDWLLFRDNVWGCKFYELFFKFGKLVASWSVVAMCIDDYIYNCHVSRRDDLCSKRNSEPVVFVIIFASFLLSVPYLVIRDVGNGTLPARCQIKHPDGNAIFDVIIVEMLLIFIIPVILSGLFTMRTMTYVKNAEDVDNSSRKWDKLTASVLAISLLFMIALTPSGILTTIIRIMEHGFKETYATFYTESPIIRAIHLAFRTWRLIFYALPWAPYLCIMYRDECCCRKKYKPSEDKFYRSEVRPYIISNPPTLNRQLDQPDGLDFGSRTMTNPLHIPRATVSNTSTLQATYNSIQTPNHPSSPPSYKPIPAKRETTAIQTKTKSNKTKKKDGVPTFPADDQSDPDPDTNPYSNDNGWTETSDFDWQYNTRHYKLDTRNKYPDVWVFSTQPSPIAPGGKPGGMAPNAKRERNGMFRKQWVNLEQSELSNV</sequence>